<reference evidence="2" key="1">
    <citation type="submission" date="2022-07" db="EMBL/GenBank/DDBJ databases">
        <authorList>
            <person name="Macas J."/>
            <person name="Novak P."/>
            <person name="Neumann P."/>
        </authorList>
    </citation>
    <scope>NUCLEOTIDE SEQUENCE</scope>
</reference>
<dbReference type="EMBL" id="CAMAPE010000010">
    <property type="protein sequence ID" value="CAH9078786.1"/>
    <property type="molecule type" value="Genomic_DNA"/>
</dbReference>
<sequence>MAGEGQKSQTRTSDPSVEVQERGEIFFFYRPKVGKDEAHDRDDVQRLYIVLRPESGQRDVEVKQEQSSGKEGAELGAHTGEDEPTRDVTSERKDKSQVEGGHGCQEINIEKQLLLRLIVMGRKSLPDPSGKKSGHIPHWGFVEMVTTKTEDVRAALKAEEYETSTRGHRTVGPARAAGEGEYLILRHNPGKKMHTHLVYKLEFPAEDGRNEPQEELNIKREASFIIQIKNPEEQSGRGGWRGLQRKRRAGFPAHLQAEMGQRKFSPADPPDFLNYEGCEFLLIPASDNIDEELGRKVKTEVEEMGGHHEPCSSGLVSTFGGEAAAITPLLKGTWA</sequence>
<feature type="compositionally biased region" description="Polar residues" evidence="1">
    <location>
        <begin position="1"/>
        <end position="15"/>
    </location>
</feature>
<dbReference type="PANTHER" id="PTHR34776:SF1">
    <property type="entry name" value="F17F16.3 PROTEIN"/>
    <property type="match status" value="1"/>
</dbReference>
<comment type="caution">
    <text evidence="2">The sequence shown here is derived from an EMBL/GenBank/DDBJ whole genome shotgun (WGS) entry which is preliminary data.</text>
</comment>
<feature type="region of interest" description="Disordered" evidence="1">
    <location>
        <begin position="55"/>
        <end position="104"/>
    </location>
</feature>
<dbReference type="OrthoDB" id="1028014at2759"/>
<dbReference type="PANTHER" id="PTHR34776">
    <property type="entry name" value="F17F16.3 PROTEIN"/>
    <property type="match status" value="1"/>
</dbReference>
<name>A0A9P0YXL7_CUSEU</name>
<keyword evidence="3" id="KW-1185">Reference proteome</keyword>
<protein>
    <submittedName>
        <fullName evidence="2">Uncharacterized protein</fullName>
    </submittedName>
</protein>
<accession>A0A9P0YXL7</accession>
<feature type="region of interest" description="Disordered" evidence="1">
    <location>
        <begin position="1"/>
        <end position="20"/>
    </location>
</feature>
<dbReference type="Proteomes" id="UP001152484">
    <property type="component" value="Unassembled WGS sequence"/>
</dbReference>
<evidence type="ECO:0000313" key="2">
    <source>
        <dbReference type="EMBL" id="CAH9078786.1"/>
    </source>
</evidence>
<gene>
    <name evidence="2" type="ORF">CEURO_LOCUS6932</name>
</gene>
<evidence type="ECO:0000313" key="3">
    <source>
        <dbReference type="Proteomes" id="UP001152484"/>
    </source>
</evidence>
<dbReference type="AlphaFoldDB" id="A0A9P0YXL7"/>
<organism evidence="2 3">
    <name type="scientific">Cuscuta europaea</name>
    <name type="common">European dodder</name>
    <dbReference type="NCBI Taxonomy" id="41803"/>
    <lineage>
        <taxon>Eukaryota</taxon>
        <taxon>Viridiplantae</taxon>
        <taxon>Streptophyta</taxon>
        <taxon>Embryophyta</taxon>
        <taxon>Tracheophyta</taxon>
        <taxon>Spermatophyta</taxon>
        <taxon>Magnoliopsida</taxon>
        <taxon>eudicotyledons</taxon>
        <taxon>Gunneridae</taxon>
        <taxon>Pentapetalae</taxon>
        <taxon>asterids</taxon>
        <taxon>lamiids</taxon>
        <taxon>Solanales</taxon>
        <taxon>Convolvulaceae</taxon>
        <taxon>Cuscuteae</taxon>
        <taxon>Cuscuta</taxon>
        <taxon>Cuscuta subgen. Cuscuta</taxon>
    </lineage>
</organism>
<feature type="compositionally biased region" description="Basic and acidic residues" evidence="1">
    <location>
        <begin position="79"/>
        <end position="97"/>
    </location>
</feature>
<feature type="compositionally biased region" description="Basic and acidic residues" evidence="1">
    <location>
        <begin position="55"/>
        <end position="64"/>
    </location>
</feature>
<proteinExistence type="predicted"/>
<evidence type="ECO:0000256" key="1">
    <source>
        <dbReference type="SAM" id="MobiDB-lite"/>
    </source>
</evidence>